<sequence length="162" mass="17118">MVTNAAVADMSLPYTPCVLGSWFCGTAFSFIFSMVVRALSDTSSYTIALTSFTVVVVATAAIAGVLTETPSDTSRPSRAITSIFIRTLVASATCHISVAFLMPTIAVGVPEVGLFGTTTTDLLQKPGLTGEGASIIRTNRHASSCNLETYVSFDTKVWYSLL</sequence>
<organism evidence="2 3">
    <name type="scientific">Perkinsus olseni</name>
    <name type="common">Perkinsus atlanticus</name>
    <dbReference type="NCBI Taxonomy" id="32597"/>
    <lineage>
        <taxon>Eukaryota</taxon>
        <taxon>Sar</taxon>
        <taxon>Alveolata</taxon>
        <taxon>Perkinsozoa</taxon>
        <taxon>Perkinsea</taxon>
        <taxon>Perkinsida</taxon>
        <taxon>Perkinsidae</taxon>
        <taxon>Perkinsus</taxon>
    </lineage>
</organism>
<name>A0A7J6QR22_PEROL</name>
<accession>A0A7J6QR22</accession>
<feature type="transmembrane region" description="Helical" evidence="1">
    <location>
        <begin position="46"/>
        <end position="67"/>
    </location>
</feature>
<gene>
    <name evidence="2" type="ORF">FOZ62_000831</name>
</gene>
<dbReference type="Proteomes" id="UP000574390">
    <property type="component" value="Unassembled WGS sequence"/>
</dbReference>
<evidence type="ECO:0000256" key="1">
    <source>
        <dbReference type="SAM" id="Phobius"/>
    </source>
</evidence>
<proteinExistence type="predicted"/>
<evidence type="ECO:0000313" key="3">
    <source>
        <dbReference type="Proteomes" id="UP000574390"/>
    </source>
</evidence>
<dbReference type="AlphaFoldDB" id="A0A7J6QR22"/>
<keyword evidence="1" id="KW-1133">Transmembrane helix</keyword>
<keyword evidence="1" id="KW-0812">Transmembrane</keyword>
<feature type="transmembrane region" description="Helical" evidence="1">
    <location>
        <begin position="79"/>
        <end position="101"/>
    </location>
</feature>
<comment type="caution">
    <text evidence="2">The sequence shown here is derived from an EMBL/GenBank/DDBJ whole genome shotgun (WGS) entry which is preliminary data.</text>
</comment>
<reference evidence="2 3" key="1">
    <citation type="submission" date="2020-04" db="EMBL/GenBank/DDBJ databases">
        <title>Perkinsus olseni comparative genomics.</title>
        <authorList>
            <person name="Bogema D.R."/>
        </authorList>
    </citation>
    <scope>NUCLEOTIDE SEQUENCE [LARGE SCALE GENOMIC DNA]</scope>
    <source>
        <strain evidence="2">ATCC PRA-205</strain>
    </source>
</reference>
<feature type="transmembrane region" description="Helical" evidence="1">
    <location>
        <begin position="20"/>
        <end position="39"/>
    </location>
</feature>
<keyword evidence="1" id="KW-0472">Membrane</keyword>
<evidence type="ECO:0000313" key="2">
    <source>
        <dbReference type="EMBL" id="KAF4711019.1"/>
    </source>
</evidence>
<dbReference type="EMBL" id="JABANM010027608">
    <property type="protein sequence ID" value="KAF4711019.1"/>
    <property type="molecule type" value="Genomic_DNA"/>
</dbReference>
<feature type="non-terminal residue" evidence="2">
    <location>
        <position position="1"/>
    </location>
</feature>
<protein>
    <submittedName>
        <fullName evidence="2">Uncharacterized protein</fullName>
    </submittedName>
</protein>